<proteinExistence type="predicted"/>
<evidence type="ECO:0000313" key="4">
    <source>
        <dbReference type="EMBL" id="SHO73780.1"/>
    </source>
</evidence>
<feature type="transmembrane region" description="Helical" evidence="1">
    <location>
        <begin position="12"/>
        <end position="32"/>
    </location>
</feature>
<keyword evidence="5" id="KW-1185">Reference proteome</keyword>
<evidence type="ECO:0000259" key="3">
    <source>
        <dbReference type="Pfam" id="PF23357"/>
    </source>
</evidence>
<dbReference type="STRING" id="416016.SAMN05443547_2153"/>
<evidence type="ECO:0000256" key="1">
    <source>
        <dbReference type="SAM" id="Phobius"/>
    </source>
</evidence>
<dbReference type="NCBIfam" id="TIGR03521">
    <property type="entry name" value="GldG"/>
    <property type="match status" value="1"/>
</dbReference>
<dbReference type="Pfam" id="PF23357">
    <property type="entry name" value="DUF7088"/>
    <property type="match status" value="1"/>
</dbReference>
<protein>
    <submittedName>
        <fullName evidence="4">Protein involved in gliding motility GldG</fullName>
    </submittedName>
</protein>
<feature type="domain" description="DUF7088" evidence="3">
    <location>
        <begin position="39"/>
        <end position="145"/>
    </location>
</feature>
<dbReference type="InterPro" id="IPR019863">
    <property type="entry name" value="Motility-assoc_ABC-rel_GldG"/>
</dbReference>
<evidence type="ECO:0000313" key="5">
    <source>
        <dbReference type="Proteomes" id="UP000184611"/>
    </source>
</evidence>
<dbReference type="InterPro" id="IPR055396">
    <property type="entry name" value="DUF7088"/>
</dbReference>
<dbReference type="Proteomes" id="UP000184611">
    <property type="component" value="Unassembled WGS sequence"/>
</dbReference>
<reference evidence="5" key="1">
    <citation type="submission" date="2016-12" db="EMBL/GenBank/DDBJ databases">
        <authorList>
            <person name="Varghese N."/>
            <person name="Submissions S."/>
        </authorList>
    </citation>
    <scope>NUCLEOTIDE SEQUENCE [LARGE SCALE GENOMIC DNA]</scope>
    <source>
        <strain evidence="5">DSM 18830</strain>
    </source>
</reference>
<dbReference type="Pfam" id="PF09822">
    <property type="entry name" value="ABC_transp_aux"/>
    <property type="match status" value="1"/>
</dbReference>
<keyword evidence="1" id="KW-0812">Transmembrane</keyword>
<feature type="domain" description="ABC-type uncharacterised transport system" evidence="2">
    <location>
        <begin position="192"/>
        <end position="498"/>
    </location>
</feature>
<organism evidence="4 5">
    <name type="scientific">Flavobacterium cucumis</name>
    <dbReference type="NCBI Taxonomy" id="416016"/>
    <lineage>
        <taxon>Bacteria</taxon>
        <taxon>Pseudomonadati</taxon>
        <taxon>Bacteroidota</taxon>
        <taxon>Flavobacteriia</taxon>
        <taxon>Flavobacteriales</taxon>
        <taxon>Flavobacteriaceae</taxon>
        <taxon>Flavobacterium</taxon>
    </lineage>
</organism>
<keyword evidence="1" id="KW-0472">Membrane</keyword>
<dbReference type="AlphaFoldDB" id="A0A1M7ZY93"/>
<gene>
    <name evidence="4" type="ORF">SAMN05443547_2153</name>
</gene>
<keyword evidence="1" id="KW-1133">Transmembrane helix</keyword>
<dbReference type="OrthoDB" id="9777219at2"/>
<feature type="transmembrane region" description="Helical" evidence="1">
    <location>
        <begin position="532"/>
        <end position="555"/>
    </location>
</feature>
<name>A0A1M7ZY93_9FLAO</name>
<dbReference type="EMBL" id="FRYK01000004">
    <property type="protein sequence ID" value="SHO73780.1"/>
    <property type="molecule type" value="Genomic_DNA"/>
</dbReference>
<sequence length="562" mass="64212">MVMKEHKSKALKQLGIVFLAIIVINLISNFFFKRFDLTQDKRYTLSETTLNIIKSVDSPFYIEVYLEGNFPPEFKRLQNETKQLLEEFTAYNSNIIFNFKNPIEKEETRVEKMKEFYAKGMQPLSITVEDKGKQSQEVVFPWAQATYGDKFTKVALLKNLMGATTEEKVISSVQHLEFGFAEAINKISKEKQKKIAVIKGNGEMLEPFMADFLRTVKESYYIGPFTLDSVAKQPTQTLEALKKYDLAVIAKPTEAFTEEEKQVLDQFIINGGKTLWLVDVVSADMDSLYNETGTILAAQRELNLSDMFFKYGIRINPLLVKDEYATPIKLASGNQGSETQMQEYTWKFAPFIYPTSTNPIVKNMEGIKFEFASPIELLKNDIKKTVLLSSSEYSKTVGTPSPISLDMVTEETTEEEYLGKGLLPVAVLMEGKFHSMYQNRVLPFKDNSFQATGKDNKMIVISDGDVIKNQLDKGMPLELGFDKWTNQLYGNKEFLMNCVNYLLDDNGLINIRSKDVDLPLLNKEEVYKNYTIAQLVTVGLPIVILAIFGFLFTFLRKRKYSR</sequence>
<accession>A0A1M7ZY93</accession>
<dbReference type="InterPro" id="IPR019196">
    <property type="entry name" value="ABC_transp_unknown"/>
</dbReference>
<evidence type="ECO:0000259" key="2">
    <source>
        <dbReference type="Pfam" id="PF09822"/>
    </source>
</evidence>